<dbReference type="EMBL" id="CAJGYM010000036">
    <property type="protein sequence ID" value="CAD6193554.1"/>
    <property type="molecule type" value="Genomic_DNA"/>
</dbReference>
<dbReference type="Gene3D" id="1.20.58.80">
    <property type="entry name" value="Phosphotransferase system, lactose/cellobiose-type IIA subunit"/>
    <property type="match status" value="1"/>
</dbReference>
<dbReference type="GO" id="GO:0016020">
    <property type="term" value="C:membrane"/>
    <property type="evidence" value="ECO:0007669"/>
    <property type="project" value="TreeGrafter"/>
</dbReference>
<evidence type="ECO:0000313" key="4">
    <source>
        <dbReference type="Proteomes" id="UP000835052"/>
    </source>
</evidence>
<dbReference type="PROSITE" id="PS50249">
    <property type="entry name" value="MPN"/>
    <property type="match status" value="1"/>
</dbReference>
<evidence type="ECO:0000313" key="3">
    <source>
        <dbReference type="EMBL" id="CAD6193554.1"/>
    </source>
</evidence>
<gene>
    <name evidence="3" type="ORF">CAUJ_LOCUS9473</name>
</gene>
<dbReference type="InterPro" id="IPR000555">
    <property type="entry name" value="JAMM/MPN+_dom"/>
</dbReference>
<dbReference type="Proteomes" id="UP000835052">
    <property type="component" value="Unassembled WGS sequence"/>
</dbReference>
<keyword evidence="4" id="KW-1185">Reference proteome</keyword>
<dbReference type="SMART" id="SM00232">
    <property type="entry name" value="JAB_MPN"/>
    <property type="match status" value="1"/>
</dbReference>
<reference evidence="3" key="1">
    <citation type="submission" date="2020-10" db="EMBL/GenBank/DDBJ databases">
        <authorList>
            <person name="Kikuchi T."/>
        </authorList>
    </citation>
    <scope>NUCLEOTIDE SEQUENCE</scope>
    <source>
        <strain evidence="3">NKZ352</strain>
    </source>
</reference>
<feature type="domain" description="MPN" evidence="2">
    <location>
        <begin position="263"/>
        <end position="399"/>
    </location>
</feature>
<dbReference type="InterPro" id="IPR015063">
    <property type="entry name" value="USP8_dimer"/>
</dbReference>
<dbReference type="Gene3D" id="3.40.140.10">
    <property type="entry name" value="Cytidine Deaminase, domain 2"/>
    <property type="match status" value="1"/>
</dbReference>
<proteinExistence type="predicted"/>
<name>A0A8S1HD00_9PELO</name>
<sequence>MSVNKNKPLEAVLLNPDARLRKLADSAELTTLSLQVSIHRYYQGVLDLYKLAVSYLDDRLIERCFVLMYRYCWFCITELPKHPDDAEHESTEKTQARELLNNAVPLTSELERQILIVYEAQAVYYRFAESQRVLLLEDPQAWRLQQETANKRYEELYKEAEEVTVRAGMEMGRVRPLQPEFVDFGPNERPLPQVPTEVTPSKLLLTTREDEPGPSNRHVSSPAVAPGSSGSAFKPIRPAADSQPDESSANSSLSDEAVPEKNYAIPCDLVEKFLKCCAENTKNNIQTCGVLAGRKLRDRYIITHVLVPKQSGTADYCVGQGEEEVSCILDNASLLTLGWIQTNPKSKAHMSPMDFHTQHAYQKIMKESVAVICAPAHDEVTAFTMTPRGMEVLSECKLTGNHPHPETYGELYTTAPHVVWSTDFNSYILDIRD</sequence>
<dbReference type="InterPro" id="IPR037518">
    <property type="entry name" value="MPN"/>
</dbReference>
<dbReference type="GO" id="GO:0061578">
    <property type="term" value="F:K63-linked deubiquitinase activity"/>
    <property type="evidence" value="ECO:0007669"/>
    <property type="project" value="TreeGrafter"/>
</dbReference>
<comment type="caution">
    <text evidence="3">The sequence shown here is derived from an EMBL/GenBank/DDBJ whole genome shotgun (WGS) entry which is preliminary data.</text>
</comment>
<dbReference type="AlphaFoldDB" id="A0A8S1HD00"/>
<protein>
    <recommendedName>
        <fullName evidence="2">MPN domain-containing protein</fullName>
    </recommendedName>
</protein>
<feature type="compositionally biased region" description="Low complexity" evidence="1">
    <location>
        <begin position="219"/>
        <end position="232"/>
    </location>
</feature>
<accession>A0A8S1HD00</accession>
<evidence type="ECO:0000256" key="1">
    <source>
        <dbReference type="SAM" id="MobiDB-lite"/>
    </source>
</evidence>
<dbReference type="GO" id="GO:0008237">
    <property type="term" value="F:metallopeptidase activity"/>
    <property type="evidence" value="ECO:0007669"/>
    <property type="project" value="InterPro"/>
</dbReference>
<feature type="region of interest" description="Disordered" evidence="1">
    <location>
        <begin position="180"/>
        <end position="257"/>
    </location>
</feature>
<dbReference type="Pfam" id="PF08969">
    <property type="entry name" value="USP8_dimer"/>
    <property type="match status" value="1"/>
</dbReference>
<dbReference type="OrthoDB" id="3640at2759"/>
<dbReference type="PANTHER" id="PTHR12947">
    <property type="entry name" value="AMSH-LIKE PROTEASE"/>
    <property type="match status" value="1"/>
</dbReference>
<organism evidence="3 4">
    <name type="scientific">Caenorhabditis auriculariae</name>
    <dbReference type="NCBI Taxonomy" id="2777116"/>
    <lineage>
        <taxon>Eukaryota</taxon>
        <taxon>Metazoa</taxon>
        <taxon>Ecdysozoa</taxon>
        <taxon>Nematoda</taxon>
        <taxon>Chromadorea</taxon>
        <taxon>Rhabditida</taxon>
        <taxon>Rhabditina</taxon>
        <taxon>Rhabditomorpha</taxon>
        <taxon>Rhabditoidea</taxon>
        <taxon>Rhabditidae</taxon>
        <taxon>Peloderinae</taxon>
        <taxon>Caenorhabditis</taxon>
    </lineage>
</organism>
<evidence type="ECO:0000259" key="2">
    <source>
        <dbReference type="PROSITE" id="PS50249"/>
    </source>
</evidence>
<feature type="compositionally biased region" description="Polar residues" evidence="1">
    <location>
        <begin position="245"/>
        <end position="254"/>
    </location>
</feature>
<dbReference type="PANTHER" id="PTHR12947:SF13">
    <property type="entry name" value="FI19924P1"/>
    <property type="match status" value="1"/>
</dbReference>
<dbReference type="GO" id="GO:0070536">
    <property type="term" value="P:protein K63-linked deubiquitination"/>
    <property type="evidence" value="ECO:0007669"/>
    <property type="project" value="TreeGrafter"/>
</dbReference>
<dbReference type="GO" id="GO:0005768">
    <property type="term" value="C:endosome"/>
    <property type="evidence" value="ECO:0007669"/>
    <property type="project" value="TreeGrafter"/>
</dbReference>
<dbReference type="Pfam" id="PF01398">
    <property type="entry name" value="JAB"/>
    <property type="match status" value="1"/>
</dbReference>
<dbReference type="SUPFAM" id="SSF102712">
    <property type="entry name" value="JAB1/MPN domain"/>
    <property type="match status" value="1"/>
</dbReference>